<name>A0A9X2KIV7_9MICC</name>
<dbReference type="RefSeq" id="WP_254166793.1">
    <property type="nucleotide sequence ID" value="NZ_JANAFB010000021.1"/>
</dbReference>
<comment type="caution">
    <text evidence="1">The sequence shown here is derived from an EMBL/GenBank/DDBJ whole genome shotgun (WGS) entry which is preliminary data.</text>
</comment>
<keyword evidence="2" id="KW-1185">Reference proteome</keyword>
<dbReference type="Proteomes" id="UP001139502">
    <property type="component" value="Unassembled WGS sequence"/>
</dbReference>
<gene>
    <name evidence="1" type="ORF">NBM05_09505</name>
</gene>
<dbReference type="AlphaFoldDB" id="A0A9X2KIV7"/>
<sequence length="149" mass="16591">MSDATGRHAPLPERLHAIFDEQVMNYGAYNLLYASGSAQHLEDSVVQHQSPDQRHFIVGYRRAPAELVLAPFDPATMTSQGLPMPADNTNTVALELLPPRRIRLETTSGTRFDLEVSPLVEITTPCGQEILEQEDDVDDFTDFIRGQVV</sequence>
<reference evidence="1" key="1">
    <citation type="submission" date="2022-06" db="EMBL/GenBank/DDBJ databases">
        <title>Rothia sp. isolated from sandalwood seedling.</title>
        <authorList>
            <person name="Tuikhar N."/>
            <person name="Kirdat K."/>
            <person name="Thorat V."/>
            <person name="Swetha P."/>
            <person name="Padma S."/>
            <person name="Sundararaj R."/>
            <person name="Yadav A."/>
        </authorList>
    </citation>
    <scope>NUCLEOTIDE SEQUENCE</scope>
    <source>
        <strain evidence="1">AR01</strain>
    </source>
</reference>
<evidence type="ECO:0000313" key="1">
    <source>
        <dbReference type="EMBL" id="MCP3426234.1"/>
    </source>
</evidence>
<protein>
    <submittedName>
        <fullName evidence="1">Uncharacterized protein</fullName>
    </submittedName>
</protein>
<evidence type="ECO:0000313" key="2">
    <source>
        <dbReference type="Proteomes" id="UP001139502"/>
    </source>
</evidence>
<dbReference type="EMBL" id="JANAFB010000021">
    <property type="protein sequence ID" value="MCP3426234.1"/>
    <property type="molecule type" value="Genomic_DNA"/>
</dbReference>
<proteinExistence type="predicted"/>
<organism evidence="1 2">
    <name type="scientific">Rothia santali</name>
    <dbReference type="NCBI Taxonomy" id="2949643"/>
    <lineage>
        <taxon>Bacteria</taxon>
        <taxon>Bacillati</taxon>
        <taxon>Actinomycetota</taxon>
        <taxon>Actinomycetes</taxon>
        <taxon>Micrococcales</taxon>
        <taxon>Micrococcaceae</taxon>
        <taxon>Rothia</taxon>
    </lineage>
</organism>
<accession>A0A9X2KIV7</accession>